<reference evidence="3" key="2">
    <citation type="submission" date="2013-04" db="EMBL/GenBank/DDBJ databases">
        <title>Bisphenol A degrading Sphingobium sp. strain BiD32.</title>
        <authorList>
            <person name="Nielsen J.L."/>
            <person name="Zhou N.A."/>
            <person name="Kjeldal H."/>
        </authorList>
    </citation>
    <scope>NUCLEOTIDE SEQUENCE [LARGE SCALE GENOMIC DNA]</scope>
    <source>
        <strain evidence="3">BiD32</strain>
    </source>
</reference>
<dbReference type="EMBL" id="CAVK010000013">
    <property type="protein sequence ID" value="CCW15959.1"/>
    <property type="molecule type" value="Genomic_DNA"/>
</dbReference>
<dbReference type="OrthoDB" id="7391821at2"/>
<proteinExistence type="predicted"/>
<protein>
    <submittedName>
        <fullName evidence="2">Uncharacterized protein</fullName>
    </submittedName>
</protein>
<dbReference type="RefSeq" id="WP_006949446.1">
    <property type="nucleotide sequence ID" value="NZ_CAVK010000013.1"/>
</dbReference>
<accession>N1MGQ3</accession>
<organism evidence="2 3">
    <name type="scientific">Sphingobium indicum BiD32</name>
    <dbReference type="NCBI Taxonomy" id="1301087"/>
    <lineage>
        <taxon>Bacteria</taxon>
        <taxon>Pseudomonadati</taxon>
        <taxon>Pseudomonadota</taxon>
        <taxon>Alphaproteobacteria</taxon>
        <taxon>Sphingomonadales</taxon>
        <taxon>Sphingomonadaceae</taxon>
        <taxon>Sphingobium</taxon>
    </lineage>
</organism>
<gene>
    <name evidence="2" type="ORF">EBBID32_2900</name>
</gene>
<evidence type="ECO:0000313" key="3">
    <source>
        <dbReference type="Proteomes" id="UP000013201"/>
    </source>
</evidence>
<sequence length="67" mass="7634">MAYEHDEIGDFASERDAQDWAERNNIDPTDLHFRDRGKRGVTLSVRRSALGDSSNADLSFGRRTGFF</sequence>
<evidence type="ECO:0000313" key="2">
    <source>
        <dbReference type="EMBL" id="CCW15959.1"/>
    </source>
</evidence>
<keyword evidence="3" id="KW-1185">Reference proteome</keyword>
<feature type="region of interest" description="Disordered" evidence="1">
    <location>
        <begin position="1"/>
        <end position="32"/>
    </location>
</feature>
<reference evidence="2 3" key="1">
    <citation type="submission" date="2013-03" db="EMBL/GenBank/DDBJ databases">
        <authorList>
            <person name="Le V."/>
        </authorList>
    </citation>
    <scope>NUCLEOTIDE SEQUENCE [LARGE SCALE GENOMIC DNA]</scope>
    <source>
        <strain evidence="2 3">BiD32</strain>
    </source>
</reference>
<dbReference type="Proteomes" id="UP000013201">
    <property type="component" value="Unassembled WGS sequence"/>
</dbReference>
<comment type="caution">
    <text evidence="2">The sequence shown here is derived from an EMBL/GenBank/DDBJ whole genome shotgun (WGS) entry which is preliminary data.</text>
</comment>
<name>N1MGQ3_9SPHN</name>
<evidence type="ECO:0000256" key="1">
    <source>
        <dbReference type="SAM" id="MobiDB-lite"/>
    </source>
</evidence>
<dbReference type="AlphaFoldDB" id="N1MGQ3"/>